<evidence type="ECO:0000313" key="2">
    <source>
        <dbReference type="Proteomes" id="UP000198618"/>
    </source>
</evidence>
<gene>
    <name evidence="1" type="ORF">SAMN05216389_1263</name>
</gene>
<name>A0A1I0GYN8_9BACI</name>
<dbReference type="EMBL" id="FOHE01000026">
    <property type="protein sequence ID" value="SET76388.1"/>
    <property type="molecule type" value="Genomic_DNA"/>
</dbReference>
<evidence type="ECO:0000313" key="1">
    <source>
        <dbReference type="EMBL" id="SET76388.1"/>
    </source>
</evidence>
<protein>
    <submittedName>
        <fullName evidence="1">Uncharacterized protein</fullName>
    </submittedName>
</protein>
<sequence>MSITQLELIPEKKYELNEVDLKHCWSIQEKIEKHFKVTWRTSFYRIVAFHLKDKKKFIARIAGSFYFGELSEDRVKWQRSYHGKGDQLYKWISWVEGDNNMEVDLLLMWCPGSDLRENYERNKLYLERQKSNAQLN</sequence>
<organism evidence="1 2">
    <name type="scientific">Oceanobacillus limi</name>
    <dbReference type="NCBI Taxonomy" id="930131"/>
    <lineage>
        <taxon>Bacteria</taxon>
        <taxon>Bacillati</taxon>
        <taxon>Bacillota</taxon>
        <taxon>Bacilli</taxon>
        <taxon>Bacillales</taxon>
        <taxon>Bacillaceae</taxon>
        <taxon>Oceanobacillus</taxon>
    </lineage>
</organism>
<dbReference type="OrthoDB" id="9896546at2"/>
<dbReference type="RefSeq" id="WP_090872579.1">
    <property type="nucleotide sequence ID" value="NZ_FOHE01000026.1"/>
</dbReference>
<dbReference type="STRING" id="930131.SAMN05216389_1263"/>
<keyword evidence="2" id="KW-1185">Reference proteome</keyword>
<dbReference type="AlphaFoldDB" id="A0A1I0GYN8"/>
<reference evidence="1 2" key="1">
    <citation type="submission" date="2016-10" db="EMBL/GenBank/DDBJ databases">
        <authorList>
            <person name="de Groot N.N."/>
        </authorList>
    </citation>
    <scope>NUCLEOTIDE SEQUENCE [LARGE SCALE GENOMIC DNA]</scope>
    <source>
        <strain evidence="1 2">IBRC-M 10780</strain>
    </source>
</reference>
<proteinExistence type="predicted"/>
<accession>A0A1I0GYN8</accession>
<dbReference type="Proteomes" id="UP000198618">
    <property type="component" value="Unassembled WGS sequence"/>
</dbReference>